<accession>A0A914UUD3</accession>
<organism evidence="2 3">
    <name type="scientific">Plectus sambesii</name>
    <dbReference type="NCBI Taxonomy" id="2011161"/>
    <lineage>
        <taxon>Eukaryota</taxon>
        <taxon>Metazoa</taxon>
        <taxon>Ecdysozoa</taxon>
        <taxon>Nematoda</taxon>
        <taxon>Chromadorea</taxon>
        <taxon>Plectida</taxon>
        <taxon>Plectina</taxon>
        <taxon>Plectoidea</taxon>
        <taxon>Plectidae</taxon>
        <taxon>Plectus</taxon>
    </lineage>
</organism>
<evidence type="ECO:0000313" key="2">
    <source>
        <dbReference type="Proteomes" id="UP000887566"/>
    </source>
</evidence>
<reference evidence="3" key="1">
    <citation type="submission" date="2022-11" db="UniProtKB">
        <authorList>
            <consortium name="WormBaseParasite"/>
        </authorList>
    </citation>
    <scope>IDENTIFICATION</scope>
</reference>
<feature type="region of interest" description="Disordered" evidence="1">
    <location>
        <begin position="169"/>
        <end position="204"/>
    </location>
</feature>
<evidence type="ECO:0000256" key="1">
    <source>
        <dbReference type="SAM" id="MobiDB-lite"/>
    </source>
</evidence>
<proteinExistence type="predicted"/>
<sequence>MNGTERIENGLFCFSPRLGFYRQKTDSDGAGQPSAALRSGVQALVAEPTSARRYRCRSAVFAARSADALLELIHPSYPFERLAEFYYLFVRFCSALLQPTSTTSPTLVGQSSTAALRALLVVCGPPWLALERSVVTRPSVVCVRSRRSCRLALSFCSHRSCAPPFAPSTGYSHTTAEHRSGGRRPLLPKMTAKAVGSRSLAPTD</sequence>
<protein>
    <submittedName>
        <fullName evidence="3">Uncharacterized protein</fullName>
    </submittedName>
</protein>
<dbReference type="WBParaSite" id="PSAMB.scaffold121size75511.g2315.t1">
    <property type="protein sequence ID" value="PSAMB.scaffold121size75511.g2315.t1"/>
    <property type="gene ID" value="PSAMB.scaffold121size75511.g2315"/>
</dbReference>
<evidence type="ECO:0000313" key="3">
    <source>
        <dbReference type="WBParaSite" id="PSAMB.scaffold121size75511.g2315.t1"/>
    </source>
</evidence>
<keyword evidence="2" id="KW-1185">Reference proteome</keyword>
<dbReference type="Proteomes" id="UP000887566">
    <property type="component" value="Unplaced"/>
</dbReference>
<dbReference type="AlphaFoldDB" id="A0A914UUD3"/>
<name>A0A914UUD3_9BILA</name>